<accession>A0A9D1TB11</accession>
<reference evidence="4" key="1">
    <citation type="submission" date="2020-10" db="EMBL/GenBank/DDBJ databases">
        <authorList>
            <person name="Gilroy R."/>
        </authorList>
    </citation>
    <scope>NUCLEOTIDE SEQUENCE</scope>
    <source>
        <strain evidence="4">CHK188-20938</strain>
    </source>
</reference>
<dbReference type="Proteomes" id="UP000824169">
    <property type="component" value="Unassembled WGS sequence"/>
</dbReference>
<comment type="similarity">
    <text evidence="1">Belongs to the EamA transporter family.</text>
</comment>
<sequence>MNNMFMLIMFIGTFFSAISQVLLKQSARKTYSSGLREYLNWRVITAYFIFGAVLLANTYAYTRVDMKYGAVIDTFTYVFVMLLSIFVLGEKASRGRILGNLIIIAGVIVYTLP</sequence>
<evidence type="ECO:0000256" key="2">
    <source>
        <dbReference type="SAM" id="Phobius"/>
    </source>
</evidence>
<dbReference type="AlphaFoldDB" id="A0A9D1TB11"/>
<proteinExistence type="inferred from homology"/>
<feature type="transmembrane region" description="Helical" evidence="2">
    <location>
        <begin position="6"/>
        <end position="23"/>
    </location>
</feature>
<feature type="transmembrane region" description="Helical" evidence="2">
    <location>
        <begin position="44"/>
        <end position="62"/>
    </location>
</feature>
<dbReference type="EMBL" id="DVOO01000015">
    <property type="protein sequence ID" value="HIV25212.1"/>
    <property type="molecule type" value="Genomic_DNA"/>
</dbReference>
<reference evidence="4" key="2">
    <citation type="journal article" date="2021" name="PeerJ">
        <title>Extensive microbial diversity within the chicken gut microbiome revealed by metagenomics and culture.</title>
        <authorList>
            <person name="Gilroy R."/>
            <person name="Ravi A."/>
            <person name="Getino M."/>
            <person name="Pursley I."/>
            <person name="Horton D.L."/>
            <person name="Alikhan N.F."/>
            <person name="Baker D."/>
            <person name="Gharbi K."/>
            <person name="Hall N."/>
            <person name="Watson M."/>
            <person name="Adriaenssens E.M."/>
            <person name="Foster-Nyarko E."/>
            <person name="Jarju S."/>
            <person name="Secka A."/>
            <person name="Antonio M."/>
            <person name="Oren A."/>
            <person name="Chaudhuri R.R."/>
            <person name="La Ragione R."/>
            <person name="Hildebrand F."/>
            <person name="Pallen M.J."/>
        </authorList>
    </citation>
    <scope>NUCLEOTIDE SEQUENCE</scope>
    <source>
        <strain evidence="4">CHK188-20938</strain>
    </source>
</reference>
<dbReference type="InterPro" id="IPR000620">
    <property type="entry name" value="EamA_dom"/>
</dbReference>
<organism evidence="4 5">
    <name type="scientific">Candidatus Scatomonas pullistercoris</name>
    <dbReference type="NCBI Taxonomy" id="2840920"/>
    <lineage>
        <taxon>Bacteria</taxon>
        <taxon>Bacillati</taxon>
        <taxon>Bacillota</taxon>
        <taxon>Clostridia</taxon>
        <taxon>Lachnospirales</taxon>
        <taxon>Lachnospiraceae</taxon>
        <taxon>Lachnospiraceae incertae sedis</taxon>
        <taxon>Candidatus Scatomonas</taxon>
    </lineage>
</organism>
<dbReference type="Gene3D" id="1.10.3730.20">
    <property type="match status" value="1"/>
</dbReference>
<keyword evidence="2" id="KW-0812">Transmembrane</keyword>
<dbReference type="SUPFAM" id="SSF103481">
    <property type="entry name" value="Multidrug resistance efflux transporter EmrE"/>
    <property type="match status" value="1"/>
</dbReference>
<keyword evidence="2" id="KW-1133">Transmembrane helix</keyword>
<evidence type="ECO:0000313" key="4">
    <source>
        <dbReference type="EMBL" id="HIV25212.1"/>
    </source>
</evidence>
<dbReference type="Pfam" id="PF00892">
    <property type="entry name" value="EamA"/>
    <property type="match status" value="1"/>
</dbReference>
<keyword evidence="2" id="KW-0472">Membrane</keyword>
<protein>
    <submittedName>
        <fullName evidence="4">EamA family transporter</fullName>
    </submittedName>
</protein>
<gene>
    <name evidence="4" type="ORF">IAB71_05400</name>
</gene>
<dbReference type="GO" id="GO:0016020">
    <property type="term" value="C:membrane"/>
    <property type="evidence" value="ECO:0007669"/>
    <property type="project" value="InterPro"/>
</dbReference>
<comment type="caution">
    <text evidence="4">The sequence shown here is derived from an EMBL/GenBank/DDBJ whole genome shotgun (WGS) entry which is preliminary data.</text>
</comment>
<feature type="domain" description="EamA" evidence="3">
    <location>
        <begin position="7"/>
        <end position="110"/>
    </location>
</feature>
<feature type="transmembrane region" description="Helical" evidence="2">
    <location>
        <begin position="95"/>
        <end position="112"/>
    </location>
</feature>
<evidence type="ECO:0000259" key="3">
    <source>
        <dbReference type="Pfam" id="PF00892"/>
    </source>
</evidence>
<evidence type="ECO:0000313" key="5">
    <source>
        <dbReference type="Proteomes" id="UP000824169"/>
    </source>
</evidence>
<dbReference type="InterPro" id="IPR037185">
    <property type="entry name" value="EmrE-like"/>
</dbReference>
<feature type="transmembrane region" description="Helical" evidence="2">
    <location>
        <begin position="68"/>
        <end position="88"/>
    </location>
</feature>
<name>A0A9D1TB11_9FIRM</name>
<evidence type="ECO:0000256" key="1">
    <source>
        <dbReference type="ARBA" id="ARBA00007362"/>
    </source>
</evidence>